<gene>
    <name evidence="1" type="ORF">BOKJ2_LOCUS2743</name>
</gene>
<reference evidence="1" key="1">
    <citation type="submission" date="2020-09" db="EMBL/GenBank/DDBJ databases">
        <authorList>
            <person name="Kikuchi T."/>
        </authorList>
    </citation>
    <scope>NUCLEOTIDE SEQUENCE</scope>
    <source>
        <strain evidence="1">SH1</strain>
    </source>
</reference>
<sequence>MFTSLSNADLHTVYGTRTRNSSLRTAAANLNYGSETYQCNYCDIKQCTKKKTTGKSFGEVFCYSKQYVDEDPEDAPTTTCITDEAELRYLVLAERLKDSNTCQTAKEDPNIRICWCKASVKRSMSRVEQLQERSRLRFATGAKGGVKLVHYQSANQRQINQNYDNTIRSPQTLRQGPRVQASGLQRIGSTVTPSGQDFHSRHKIAATHGGIASRLTNPRRPSSTLTDGSSQVLVSNIVILTSVAVLFIHQLFL</sequence>
<evidence type="ECO:0000313" key="2">
    <source>
        <dbReference type="Proteomes" id="UP000614601"/>
    </source>
</evidence>
<dbReference type="AlphaFoldDB" id="A0A811K0Z4"/>
<organism evidence="1 2">
    <name type="scientific">Bursaphelenchus okinawaensis</name>
    <dbReference type="NCBI Taxonomy" id="465554"/>
    <lineage>
        <taxon>Eukaryota</taxon>
        <taxon>Metazoa</taxon>
        <taxon>Ecdysozoa</taxon>
        <taxon>Nematoda</taxon>
        <taxon>Chromadorea</taxon>
        <taxon>Rhabditida</taxon>
        <taxon>Tylenchina</taxon>
        <taxon>Tylenchomorpha</taxon>
        <taxon>Aphelenchoidea</taxon>
        <taxon>Aphelenchoididae</taxon>
        <taxon>Bursaphelenchus</taxon>
    </lineage>
</organism>
<proteinExistence type="predicted"/>
<keyword evidence="2" id="KW-1185">Reference proteome</keyword>
<dbReference type="EMBL" id="CAJFDH010000002">
    <property type="protein sequence ID" value="CAD5209550.1"/>
    <property type="molecule type" value="Genomic_DNA"/>
</dbReference>
<dbReference type="Proteomes" id="UP000783686">
    <property type="component" value="Unassembled WGS sequence"/>
</dbReference>
<comment type="caution">
    <text evidence="1">The sequence shown here is derived from an EMBL/GenBank/DDBJ whole genome shotgun (WGS) entry which is preliminary data.</text>
</comment>
<evidence type="ECO:0000313" key="1">
    <source>
        <dbReference type="EMBL" id="CAD5209550.1"/>
    </source>
</evidence>
<protein>
    <submittedName>
        <fullName evidence="1">Uncharacterized protein</fullName>
    </submittedName>
</protein>
<dbReference type="OrthoDB" id="10366885at2759"/>
<dbReference type="EMBL" id="CAJFCW020000002">
    <property type="protein sequence ID" value="CAG9089584.1"/>
    <property type="molecule type" value="Genomic_DNA"/>
</dbReference>
<name>A0A811K0Z4_9BILA</name>
<dbReference type="Proteomes" id="UP000614601">
    <property type="component" value="Unassembled WGS sequence"/>
</dbReference>
<accession>A0A811K0Z4</accession>